<feature type="domain" description="SLH" evidence="8">
    <location>
        <begin position="749"/>
        <end position="820"/>
    </location>
</feature>
<dbReference type="RefSeq" id="WP_307329092.1">
    <property type="nucleotide sequence ID" value="NZ_JAUSUG010000018.1"/>
</dbReference>
<dbReference type="PROSITE" id="PS51892">
    <property type="entry name" value="SUBTILASE"/>
    <property type="match status" value="1"/>
</dbReference>
<feature type="region of interest" description="Disordered" evidence="7">
    <location>
        <begin position="203"/>
        <end position="224"/>
    </location>
</feature>
<dbReference type="EMBL" id="JAUSUG010000018">
    <property type="protein sequence ID" value="MDQ0256637.1"/>
    <property type="molecule type" value="Genomic_DNA"/>
</dbReference>
<dbReference type="InterPro" id="IPR036852">
    <property type="entry name" value="Peptidase_S8/S53_dom_sf"/>
</dbReference>
<reference evidence="9 10" key="1">
    <citation type="submission" date="2023-07" db="EMBL/GenBank/DDBJ databases">
        <title>Genomic Encyclopedia of Type Strains, Phase IV (KMG-IV): sequencing the most valuable type-strain genomes for metagenomic binning, comparative biology and taxonomic classification.</title>
        <authorList>
            <person name="Goeker M."/>
        </authorList>
    </citation>
    <scope>NUCLEOTIDE SEQUENCE [LARGE SCALE GENOMIC DNA]</scope>
    <source>
        <strain evidence="9 10">DSM 9768</strain>
    </source>
</reference>
<gene>
    <name evidence="9" type="ORF">J2S74_004059</name>
</gene>
<dbReference type="Proteomes" id="UP001230005">
    <property type="component" value="Unassembled WGS sequence"/>
</dbReference>
<protein>
    <submittedName>
        <fullName evidence="9">Serine protease AprX</fullName>
        <ecNumber evidence="9">3.4.21.-</ecNumber>
    </submittedName>
</protein>
<keyword evidence="2 6" id="KW-0645">Protease</keyword>
<comment type="similarity">
    <text evidence="1 6">Belongs to the peptidase S8 family.</text>
</comment>
<evidence type="ECO:0000259" key="8">
    <source>
        <dbReference type="PROSITE" id="PS51272"/>
    </source>
</evidence>
<evidence type="ECO:0000256" key="1">
    <source>
        <dbReference type="ARBA" id="ARBA00011073"/>
    </source>
</evidence>
<dbReference type="PANTHER" id="PTHR43806">
    <property type="entry name" value="PEPTIDASE S8"/>
    <property type="match status" value="1"/>
</dbReference>
<feature type="active site" description="Charge relay system" evidence="6">
    <location>
        <position position="413"/>
    </location>
</feature>
<evidence type="ECO:0000313" key="10">
    <source>
        <dbReference type="Proteomes" id="UP001230005"/>
    </source>
</evidence>
<dbReference type="InterPro" id="IPR023828">
    <property type="entry name" value="Peptidase_S8_Ser-AS"/>
</dbReference>
<organism evidence="9 10">
    <name type="scientific">Evansella vedderi</name>
    <dbReference type="NCBI Taxonomy" id="38282"/>
    <lineage>
        <taxon>Bacteria</taxon>
        <taxon>Bacillati</taxon>
        <taxon>Bacillota</taxon>
        <taxon>Bacilli</taxon>
        <taxon>Bacillales</taxon>
        <taxon>Bacillaceae</taxon>
        <taxon>Evansella</taxon>
    </lineage>
</organism>
<dbReference type="Pfam" id="PF00082">
    <property type="entry name" value="Peptidase_S8"/>
    <property type="match status" value="1"/>
</dbReference>
<evidence type="ECO:0000256" key="6">
    <source>
        <dbReference type="PROSITE-ProRule" id="PRU01240"/>
    </source>
</evidence>
<dbReference type="InterPro" id="IPR015500">
    <property type="entry name" value="Peptidase_S8_subtilisin-rel"/>
</dbReference>
<feature type="active site" description="Charge relay system" evidence="6">
    <location>
        <position position="209"/>
    </location>
</feature>
<dbReference type="GO" id="GO:0006508">
    <property type="term" value="P:proteolysis"/>
    <property type="evidence" value="ECO:0007669"/>
    <property type="project" value="UniProtKB-KW"/>
</dbReference>
<feature type="domain" description="SLH" evidence="8">
    <location>
        <begin position="606"/>
        <end position="669"/>
    </location>
</feature>
<dbReference type="PROSITE" id="PS51272">
    <property type="entry name" value="SLH"/>
    <property type="match status" value="2"/>
</dbReference>
<dbReference type="PROSITE" id="PS00137">
    <property type="entry name" value="SUBTILASE_HIS"/>
    <property type="match status" value="1"/>
</dbReference>
<evidence type="ECO:0000256" key="3">
    <source>
        <dbReference type="ARBA" id="ARBA00022729"/>
    </source>
</evidence>
<keyword evidence="5 6" id="KW-0720">Serine protease</keyword>
<dbReference type="InterPro" id="IPR050131">
    <property type="entry name" value="Peptidase_S8_subtilisin-like"/>
</dbReference>
<keyword evidence="10" id="KW-1185">Reference proteome</keyword>
<feature type="active site" description="Charge relay system" evidence="6">
    <location>
        <position position="159"/>
    </location>
</feature>
<keyword evidence="3" id="KW-0732">Signal</keyword>
<keyword evidence="4 6" id="KW-0378">Hydrolase</keyword>
<evidence type="ECO:0000313" key="9">
    <source>
        <dbReference type="EMBL" id="MDQ0256637.1"/>
    </source>
</evidence>
<accession>A0ABT9ZZG8</accession>
<comment type="caution">
    <text evidence="9">The sequence shown here is derived from an EMBL/GenBank/DDBJ whole genome shotgun (WGS) entry which is preliminary data.</text>
</comment>
<dbReference type="PANTHER" id="PTHR43806:SF65">
    <property type="entry name" value="SERINE PROTEASE APRX"/>
    <property type="match status" value="1"/>
</dbReference>
<dbReference type="InterPro" id="IPR001119">
    <property type="entry name" value="SLH_dom"/>
</dbReference>
<evidence type="ECO:0000256" key="2">
    <source>
        <dbReference type="ARBA" id="ARBA00022670"/>
    </source>
</evidence>
<dbReference type="Gene3D" id="3.40.50.200">
    <property type="entry name" value="Peptidase S8/S53 domain"/>
    <property type="match status" value="1"/>
</dbReference>
<dbReference type="InterPro" id="IPR000209">
    <property type="entry name" value="Peptidase_S8/S53_dom"/>
</dbReference>
<dbReference type="PRINTS" id="PR00723">
    <property type="entry name" value="SUBTILISIN"/>
</dbReference>
<dbReference type="PROSITE" id="PS00138">
    <property type="entry name" value="SUBTILASE_SER"/>
    <property type="match status" value="1"/>
</dbReference>
<dbReference type="SUPFAM" id="SSF52743">
    <property type="entry name" value="Subtilisin-like"/>
    <property type="match status" value="1"/>
</dbReference>
<evidence type="ECO:0000256" key="7">
    <source>
        <dbReference type="SAM" id="MobiDB-lite"/>
    </source>
</evidence>
<evidence type="ECO:0000256" key="5">
    <source>
        <dbReference type="ARBA" id="ARBA00022825"/>
    </source>
</evidence>
<dbReference type="Pfam" id="PF00395">
    <property type="entry name" value="SLH"/>
    <property type="match status" value="1"/>
</dbReference>
<dbReference type="EC" id="3.4.21.-" evidence="9"/>
<dbReference type="GO" id="GO:0008233">
    <property type="term" value="F:peptidase activity"/>
    <property type="evidence" value="ECO:0007669"/>
    <property type="project" value="UniProtKB-KW"/>
</dbReference>
<name>A0ABT9ZZG8_9BACI</name>
<proteinExistence type="inferred from homology"/>
<dbReference type="InterPro" id="IPR022398">
    <property type="entry name" value="Peptidase_S8_His-AS"/>
</dbReference>
<evidence type="ECO:0000256" key="4">
    <source>
        <dbReference type="ARBA" id="ARBA00022801"/>
    </source>
</evidence>
<sequence length="820" mass="87928">MKKVVTLFLAIVLVFSLFYPAGVMKGTAEEKSLLVTLDEQLTDILATAATNPLEVVVTFTGDGAPTDDNMNLLKSVGIDVGVSFQNFPIAGVIATPDQIITLTESDQIRSIYLNQTISYENHVSTAITGVDRVRTDDGFRKANGGLPVSGKGVGVVVNDSGVDGTHDDHKLGENLVQNVMAATNLNALSDLLPITYVENVPNTDSDSGHGTHVAGTVGGTGAKSGGKYEGVAPGADLIGYGSGAGVAILDTIGGFDYALTHQHRYGIRVITNSWGTTGDTGSDFNPDNPINVATKKLFDRGIVTIFSAGNSGPGESSITGNYKKAPWVITVAAGTKDGKLANFSSRGVDGKGGTVVVDGEEWTWEDRPTVTAPGVNIISTRTLNPLDALSLDRDAEHIELAYLPYYSMKSGTSMAAPHVAGIVALMLEADPTLSPLEVKEIIQATATNMPGYEAWEVGAGYVNAYAAVDHIFNGTEYGATLNMNREFHANAEVEVERKPVTINYSPLSLTGNSYKFEVEEGLTELLARINAYGVIGLTGNPVNLILVDPDGNEYRSGISALFTLFTDRTVQVLSPQPGTWEMKIEGLYGLASPESINGELTFKTAGNYTGLDDIAGHEAEDAIRVAVFHRLVDSFNDNHFRPDHRLTRKDLAKYLTMGAGIRQASGGSIQDARGEFAPYIHSVVADGGALRDVHQVQDGVMLLRDNGKFRPNQEVTREELAYSLVQSLGLQKEAREHTGDVTVVYNGERVKLKDSDDISSEFRGYVQLALDLNIMNAQFSVTQGRFDLTPTIEAVFEPGETMTRADYAVGITRFYGAFLD</sequence>